<dbReference type="Gene3D" id="2.170.270.10">
    <property type="entry name" value="SET domain"/>
    <property type="match status" value="1"/>
</dbReference>
<dbReference type="OrthoDB" id="40579at2759"/>
<dbReference type="AlphaFoldDB" id="A0A9R0E0N9"/>
<dbReference type="Proteomes" id="UP000829999">
    <property type="component" value="Chromosome 19"/>
</dbReference>
<dbReference type="GeneID" id="126911798"/>
<proteinExistence type="predicted"/>
<gene>
    <name evidence="2" type="primary">LOC126911798</name>
</gene>
<evidence type="ECO:0000313" key="2">
    <source>
        <dbReference type="RefSeq" id="XP_050556613.1"/>
    </source>
</evidence>
<keyword evidence="1" id="KW-1185">Reference proteome</keyword>
<organism evidence="1 2">
    <name type="scientific">Spodoptera frugiperda</name>
    <name type="common">Fall armyworm</name>
    <dbReference type="NCBI Taxonomy" id="7108"/>
    <lineage>
        <taxon>Eukaryota</taxon>
        <taxon>Metazoa</taxon>
        <taxon>Ecdysozoa</taxon>
        <taxon>Arthropoda</taxon>
        <taxon>Hexapoda</taxon>
        <taxon>Insecta</taxon>
        <taxon>Pterygota</taxon>
        <taxon>Neoptera</taxon>
        <taxon>Endopterygota</taxon>
        <taxon>Lepidoptera</taxon>
        <taxon>Glossata</taxon>
        <taxon>Ditrysia</taxon>
        <taxon>Noctuoidea</taxon>
        <taxon>Noctuidae</taxon>
        <taxon>Amphipyrinae</taxon>
        <taxon>Spodoptera</taxon>
    </lineage>
</organism>
<name>A0A9R0E0N9_SPOFR</name>
<dbReference type="InterPro" id="IPR046341">
    <property type="entry name" value="SET_dom_sf"/>
</dbReference>
<reference evidence="2" key="1">
    <citation type="submission" date="2025-08" db="UniProtKB">
        <authorList>
            <consortium name="RefSeq"/>
        </authorList>
    </citation>
    <scope>IDENTIFICATION</scope>
    <source>
        <tissue evidence="2">Whole larval tissue</tissue>
    </source>
</reference>
<evidence type="ECO:0000313" key="1">
    <source>
        <dbReference type="Proteomes" id="UP000829999"/>
    </source>
</evidence>
<sequence length="83" mass="9436">MPFNLRKRTPLSYYEPDEPKFDEYLYCEECSDFVYDYCAIHGPLLVVPDNKVPAKTGFPAYVPRAALTIPNVFLHIAPSIIPG</sequence>
<accession>A0A9R0E0N9</accession>
<protein>
    <submittedName>
        <fullName evidence="2">Histone-lysine N-methyltransferase PRDM7-like</fullName>
    </submittedName>
</protein>
<dbReference type="RefSeq" id="XP_050556613.1">
    <property type="nucleotide sequence ID" value="XM_050700656.1"/>
</dbReference>